<sequence>MRFLEYLVHQTRGVVMTPGEPASLVLDLELFGGWIRTSKAEVGDAAWEAVHGLLMELQKQAGGPVERLAVAPWDERANFPDTNALLTRAADTVRASSWRKDRQLLAGGFDDGVVRARFIALSAAASALQPNRRNPFPFIVLHSLASSHTTEFGFTLKFQTDHMSQNKNSERRAAKVADRRFQPAAPGRAPIPRSTTIDQGDEQRFFEEVRSRKQEFTDTYRGLSDWYVRLLAAKPRYRTTRRGAPVQPLIDGVTFVTRQEYTLHEYQRVGTSKQGAERKDRVQFSLAPTEDGKDWAVHHLNGSGMDMGPEYKKLADMGLTEAGIDGLTCCLPAFPTEVLT</sequence>
<protein>
    <submittedName>
        <fullName evidence="1">Uncharacterized protein</fullName>
    </submittedName>
</protein>
<evidence type="ECO:0000313" key="1">
    <source>
        <dbReference type="EMBL" id="NID03310.1"/>
    </source>
</evidence>
<name>A0ABX0PXZ1_9GAMM</name>
<reference evidence="1 2" key="1">
    <citation type="journal article" date="2011" name="Curr. Microbiol.">
        <title>Luteibacter jiangsuensis sp. nov.: a methamidophos-degrading bacterium isolated from a methamidophos-manufacturing factory.</title>
        <authorList>
            <person name="Wang L."/>
            <person name="Wang G.L."/>
            <person name="Li S.P."/>
            <person name="Jiang J.D."/>
        </authorList>
    </citation>
    <scope>NUCLEOTIDE SEQUENCE [LARGE SCALE GENOMIC DNA]</scope>
    <source>
        <strain evidence="1 2">CGMCC 1.10133</strain>
    </source>
</reference>
<keyword evidence="2" id="KW-1185">Reference proteome</keyword>
<proteinExistence type="predicted"/>
<dbReference type="Proteomes" id="UP001429601">
    <property type="component" value="Unassembled WGS sequence"/>
</dbReference>
<evidence type="ECO:0000313" key="2">
    <source>
        <dbReference type="Proteomes" id="UP001429601"/>
    </source>
</evidence>
<dbReference type="RefSeq" id="WP_167121943.1">
    <property type="nucleotide sequence ID" value="NZ_JAAQQR010000001.1"/>
</dbReference>
<comment type="caution">
    <text evidence="1">The sequence shown here is derived from an EMBL/GenBank/DDBJ whole genome shotgun (WGS) entry which is preliminary data.</text>
</comment>
<dbReference type="EMBL" id="JAAQQR010000001">
    <property type="protein sequence ID" value="NID03310.1"/>
    <property type="molecule type" value="Genomic_DNA"/>
</dbReference>
<gene>
    <name evidence="1" type="ORF">HBF26_00315</name>
</gene>
<accession>A0ABX0PXZ1</accession>
<organism evidence="1 2">
    <name type="scientific">Luteibacter jiangsuensis</name>
    <dbReference type="NCBI Taxonomy" id="637577"/>
    <lineage>
        <taxon>Bacteria</taxon>
        <taxon>Pseudomonadati</taxon>
        <taxon>Pseudomonadota</taxon>
        <taxon>Gammaproteobacteria</taxon>
        <taxon>Lysobacterales</taxon>
        <taxon>Rhodanobacteraceae</taxon>
        <taxon>Luteibacter</taxon>
    </lineage>
</organism>